<keyword evidence="10" id="KW-1185">Reference proteome</keyword>
<accession>A0A7S8IF25</accession>
<evidence type="ECO:0000256" key="7">
    <source>
        <dbReference type="ARBA" id="ARBA00023125"/>
    </source>
</evidence>
<dbReference type="GO" id="GO:0005524">
    <property type="term" value="F:ATP binding"/>
    <property type="evidence" value="ECO:0007669"/>
    <property type="project" value="UniProtKB-KW"/>
</dbReference>
<dbReference type="PANTHER" id="PTHR45866">
    <property type="entry name" value="DNA GYRASE/TOPOISOMERASE SUBUNIT B"/>
    <property type="match status" value="1"/>
</dbReference>
<keyword evidence="4" id="KW-0547">Nucleotide-binding</keyword>
<evidence type="ECO:0000313" key="10">
    <source>
        <dbReference type="Proteomes" id="UP000594468"/>
    </source>
</evidence>
<evidence type="ECO:0000256" key="3">
    <source>
        <dbReference type="ARBA" id="ARBA00012895"/>
    </source>
</evidence>
<reference evidence="9 10" key="1">
    <citation type="submission" date="2020-02" db="EMBL/GenBank/DDBJ databases">
        <authorList>
            <person name="Zheng R.K."/>
            <person name="Sun C.M."/>
        </authorList>
    </citation>
    <scope>NUCLEOTIDE SEQUENCE [LARGE SCALE GENOMIC DNA]</scope>
    <source>
        <strain evidence="10">rifampicinis</strain>
    </source>
</reference>
<dbReference type="RefSeq" id="WP_195170537.1">
    <property type="nucleotide sequence ID" value="NZ_CP062983.1"/>
</dbReference>
<protein>
    <recommendedName>
        <fullName evidence="3">DNA topoisomerase (ATP-hydrolyzing)</fullName>
        <ecNumber evidence="3">5.6.2.2</ecNumber>
    </recommendedName>
</protein>
<comment type="similarity">
    <text evidence="2">Belongs to the type II topoisomerase GyrB family.</text>
</comment>
<evidence type="ECO:0000256" key="5">
    <source>
        <dbReference type="ARBA" id="ARBA00022840"/>
    </source>
</evidence>
<evidence type="ECO:0000313" key="9">
    <source>
        <dbReference type="EMBL" id="QPC82468.1"/>
    </source>
</evidence>
<evidence type="ECO:0000256" key="1">
    <source>
        <dbReference type="ARBA" id="ARBA00000185"/>
    </source>
</evidence>
<dbReference type="InterPro" id="IPR036890">
    <property type="entry name" value="HATPase_C_sf"/>
</dbReference>
<keyword evidence="8" id="KW-0413">Isomerase</keyword>
<dbReference type="EC" id="5.6.2.2" evidence="3"/>
<comment type="catalytic activity">
    <reaction evidence="1">
        <text>ATP-dependent breakage, passage and rejoining of double-stranded DNA.</text>
        <dbReference type="EC" id="5.6.2.2"/>
    </reaction>
</comment>
<proteinExistence type="inferred from homology"/>
<sequence>MIKKSQRDLIYANPDMFVGPDWKGRKWDNKALEKFLILLIQYAVDSSTMNECNVLKVWIKSKNEIVIEDNGIGLPITPHLEPPHTQALVKALTWYIPTGMPTTPFFNEYGFLGSFARVLNILSISLRIDTVYQGQSYTVSCSWGKIIEPLRKQTDDILSQGTRISFKPDPEIFPSPVFNEESLKSELDKLASKFPSVIFELSAGDMD</sequence>
<keyword evidence="7" id="KW-0238">DNA-binding</keyword>
<dbReference type="Gene3D" id="3.30.565.10">
    <property type="entry name" value="Histidine kinase-like ATPase, C-terminal domain"/>
    <property type="match status" value="1"/>
</dbReference>
<evidence type="ECO:0000256" key="6">
    <source>
        <dbReference type="ARBA" id="ARBA00023029"/>
    </source>
</evidence>
<dbReference type="AlphaFoldDB" id="A0A7S8IF25"/>
<gene>
    <name evidence="9" type="ORF">G4Y79_22735</name>
</gene>
<keyword evidence="5" id="KW-0067">ATP-binding</keyword>
<dbReference type="SUPFAM" id="SSF55874">
    <property type="entry name" value="ATPase domain of HSP90 chaperone/DNA topoisomerase II/histidine kinase"/>
    <property type="match status" value="1"/>
</dbReference>
<dbReference type="PANTHER" id="PTHR45866:SF1">
    <property type="entry name" value="DNA GYRASE SUBUNIT B, MITOCHONDRIAL"/>
    <property type="match status" value="1"/>
</dbReference>
<dbReference type="GO" id="GO:0003677">
    <property type="term" value="F:DNA binding"/>
    <property type="evidence" value="ECO:0007669"/>
    <property type="project" value="UniProtKB-KW"/>
</dbReference>
<dbReference type="GO" id="GO:0003918">
    <property type="term" value="F:DNA topoisomerase type II (double strand cut, ATP-hydrolyzing) activity"/>
    <property type="evidence" value="ECO:0007669"/>
    <property type="project" value="UniProtKB-EC"/>
</dbReference>
<dbReference type="KEGG" id="pmet:G4Y79_22735"/>
<evidence type="ECO:0000256" key="8">
    <source>
        <dbReference type="ARBA" id="ARBA00023235"/>
    </source>
</evidence>
<name>A0A7S8IF25_9CHLR</name>
<evidence type="ECO:0000256" key="2">
    <source>
        <dbReference type="ARBA" id="ARBA00010708"/>
    </source>
</evidence>
<keyword evidence="6" id="KW-0799">Topoisomerase</keyword>
<dbReference type="EMBL" id="CP062983">
    <property type="protein sequence ID" value="QPC82468.1"/>
    <property type="molecule type" value="Genomic_DNA"/>
</dbReference>
<organism evidence="9 10">
    <name type="scientific">Phototrophicus methaneseepsis</name>
    <dbReference type="NCBI Taxonomy" id="2710758"/>
    <lineage>
        <taxon>Bacteria</taxon>
        <taxon>Bacillati</taxon>
        <taxon>Chloroflexota</taxon>
        <taxon>Candidatus Thermofontia</taxon>
        <taxon>Phototrophicales</taxon>
        <taxon>Phototrophicaceae</taxon>
        <taxon>Phototrophicus</taxon>
    </lineage>
</organism>
<evidence type="ECO:0000256" key="4">
    <source>
        <dbReference type="ARBA" id="ARBA00022741"/>
    </source>
</evidence>
<dbReference type="Proteomes" id="UP000594468">
    <property type="component" value="Chromosome"/>
</dbReference>